<dbReference type="PROSITE" id="PS50181">
    <property type="entry name" value="FBOX"/>
    <property type="match status" value="1"/>
</dbReference>
<dbReference type="Gene3D" id="2.120.10.80">
    <property type="entry name" value="Kelch-type beta propeller"/>
    <property type="match status" value="1"/>
</dbReference>
<feature type="region of interest" description="Disordered" evidence="1">
    <location>
        <begin position="290"/>
        <end position="319"/>
    </location>
</feature>
<dbReference type="Proteomes" id="UP000286415">
    <property type="component" value="Unassembled WGS sequence"/>
</dbReference>
<feature type="compositionally biased region" description="Low complexity" evidence="1">
    <location>
        <begin position="483"/>
        <end position="498"/>
    </location>
</feature>
<feature type="compositionally biased region" description="Polar residues" evidence="1">
    <location>
        <begin position="499"/>
        <end position="508"/>
    </location>
</feature>
<feature type="region of interest" description="Disordered" evidence="1">
    <location>
        <begin position="449"/>
        <end position="565"/>
    </location>
</feature>
<dbReference type="InterPro" id="IPR052821">
    <property type="entry name" value="F-box_only_SRC"/>
</dbReference>
<keyword evidence="4" id="KW-1185">Reference proteome</keyword>
<dbReference type="Pfam" id="PF12937">
    <property type="entry name" value="F-box-like"/>
    <property type="match status" value="1"/>
</dbReference>
<dbReference type="PANTHER" id="PTHR46432:SF1">
    <property type="entry name" value="F-BOX ONLY PROTEIN 42"/>
    <property type="match status" value="1"/>
</dbReference>
<evidence type="ECO:0000256" key="1">
    <source>
        <dbReference type="SAM" id="MobiDB-lite"/>
    </source>
</evidence>
<name>A0A8T1M022_CLOSI</name>
<feature type="domain" description="F-box" evidence="2">
    <location>
        <begin position="1"/>
        <end position="36"/>
    </location>
</feature>
<proteinExistence type="predicted"/>
<dbReference type="InterPro" id="IPR036047">
    <property type="entry name" value="F-box-like_dom_sf"/>
</dbReference>
<dbReference type="OrthoDB" id="9973021at2759"/>
<evidence type="ECO:0000259" key="2">
    <source>
        <dbReference type="PROSITE" id="PS50181"/>
    </source>
</evidence>
<evidence type="ECO:0000313" key="3">
    <source>
        <dbReference type="EMBL" id="KAG5442707.1"/>
    </source>
</evidence>
<feature type="compositionally biased region" description="Polar residues" evidence="1">
    <location>
        <begin position="464"/>
        <end position="474"/>
    </location>
</feature>
<dbReference type="AlphaFoldDB" id="A0A8T1M022"/>
<dbReference type="Gene3D" id="1.20.1280.50">
    <property type="match status" value="1"/>
</dbReference>
<dbReference type="InterPro" id="IPR001810">
    <property type="entry name" value="F-box_dom"/>
</dbReference>
<reference evidence="3 4" key="1">
    <citation type="journal article" date="2018" name="Biotechnol. Adv.">
        <title>Improved genomic resources and new bioinformatic workflow for the carcinogenic parasite Clonorchis sinensis: Biotechnological implications.</title>
        <authorList>
            <person name="Wang D."/>
            <person name="Korhonen P.K."/>
            <person name="Gasser R.B."/>
            <person name="Young N.D."/>
        </authorList>
    </citation>
    <scope>NUCLEOTIDE SEQUENCE [LARGE SCALE GENOMIC DNA]</scope>
    <source>
        <strain evidence="3">Cs-k2</strain>
    </source>
</reference>
<comment type="caution">
    <text evidence="3">The sequence shown here is derived from an EMBL/GenBank/DDBJ whole genome shotgun (WGS) entry which is preliminary data.</text>
</comment>
<sequence length="716" mass="79065">MFQNLPVELLQYIFMLLSPCTDFPNISQVCRRWRDVCLEVIKIRSNMCLAAYRLQAPLKWCTLSSACQPMKGSSVHSAPSKRFGSMLVNNGKALYVFGGATHMRTTFNDLWVFDLAFLQWKRVLGDGILPTPRAYAKGGFIGETLYVFGGCQSFHQPSWHNSGRIECLSDLYSFNPSTLLWSRLPLCHATQATTDPPPVCVGQSGCFLPGGSVDELSLLVLFGGISLSQGTCINDLCIFAPTRGQWLALSEADQTSSDVVLSAWPPGRWGHSVCALDAYRMLVLFGNSESPASPSFEPPIRRQRLPSAERQQQEESMRRYRGDPVADLWILTRCGLQPGEDWSTTTWFWTKVSCSTSVPSCPPIDFEHATILNLPYRDSDADHTYPTFEDFALNGLQAQVREDDASATKVISFTVVCVSQPTEQLLEEAARQRRSWQRQKACTSLFSRPCPPRSPSGLSAVCDNLSSDPSTTKGCNRHGDLFSPSSSGSSPNPEPSVSQADCSSTVNQRMHKPGPRRSADKRAKQLEALAIQERRLFGSRTKPSSDAQTVTNGPDSTSSLTTNDQMFPSNPIALYSLELRVCQRQDPCVPAVGAPHQVFASGRWLPMQQPNYVDLLFAPQECRGYSCTFAHGCVFLFGGLCSSDELYRTNEASAPQQQQQQQLANIGYPLEVPNRLVEPTESSRSLYGQPGGSSVPPTRISQFFILQPRSLVGTII</sequence>
<dbReference type="PANTHER" id="PTHR46432">
    <property type="entry name" value="F-BOX ONLY PROTEIN 42"/>
    <property type="match status" value="1"/>
</dbReference>
<accession>A0A8T1M022</accession>
<protein>
    <submittedName>
        <fullName evidence="3">F-box only protein 42</fullName>
    </submittedName>
</protein>
<organism evidence="3 4">
    <name type="scientific">Clonorchis sinensis</name>
    <name type="common">Chinese liver fluke</name>
    <dbReference type="NCBI Taxonomy" id="79923"/>
    <lineage>
        <taxon>Eukaryota</taxon>
        <taxon>Metazoa</taxon>
        <taxon>Spiralia</taxon>
        <taxon>Lophotrochozoa</taxon>
        <taxon>Platyhelminthes</taxon>
        <taxon>Trematoda</taxon>
        <taxon>Digenea</taxon>
        <taxon>Opisthorchiida</taxon>
        <taxon>Opisthorchiata</taxon>
        <taxon>Opisthorchiidae</taxon>
        <taxon>Clonorchis</taxon>
    </lineage>
</organism>
<dbReference type="SMART" id="SM00256">
    <property type="entry name" value="FBOX"/>
    <property type="match status" value="1"/>
</dbReference>
<dbReference type="SUPFAM" id="SSF117281">
    <property type="entry name" value="Kelch motif"/>
    <property type="match status" value="1"/>
</dbReference>
<dbReference type="GO" id="GO:0019005">
    <property type="term" value="C:SCF ubiquitin ligase complex"/>
    <property type="evidence" value="ECO:0007669"/>
    <property type="project" value="TreeGrafter"/>
</dbReference>
<dbReference type="EMBL" id="NIRI02000056">
    <property type="protein sequence ID" value="KAG5442707.1"/>
    <property type="molecule type" value="Genomic_DNA"/>
</dbReference>
<dbReference type="Pfam" id="PF24681">
    <property type="entry name" value="Kelch_KLHDC2_KLHL20_DRC7"/>
    <property type="match status" value="1"/>
</dbReference>
<dbReference type="InterPro" id="IPR015915">
    <property type="entry name" value="Kelch-typ_b-propeller"/>
</dbReference>
<gene>
    <name evidence="3" type="ORF">CSKR_204051</name>
</gene>
<reference evidence="3 4" key="2">
    <citation type="journal article" date="2021" name="Genomics">
        <title>High-quality reference genome for Clonorchis sinensis.</title>
        <authorList>
            <person name="Young N.D."/>
            <person name="Stroehlein A.J."/>
            <person name="Kinkar L."/>
            <person name="Wang T."/>
            <person name="Sohn W.M."/>
            <person name="Chang B.C.H."/>
            <person name="Kaur P."/>
            <person name="Weisz D."/>
            <person name="Dudchenko O."/>
            <person name="Aiden E.L."/>
            <person name="Korhonen P.K."/>
            <person name="Gasser R.B."/>
        </authorList>
    </citation>
    <scope>NUCLEOTIDE SEQUENCE [LARGE SCALE GENOMIC DNA]</scope>
    <source>
        <strain evidence="3">Cs-k2</strain>
    </source>
</reference>
<dbReference type="GO" id="GO:1990756">
    <property type="term" value="F:ubiquitin-like ligase-substrate adaptor activity"/>
    <property type="evidence" value="ECO:0007669"/>
    <property type="project" value="TreeGrafter"/>
</dbReference>
<dbReference type="SUPFAM" id="SSF81383">
    <property type="entry name" value="F-box domain"/>
    <property type="match status" value="1"/>
</dbReference>
<evidence type="ECO:0000313" key="4">
    <source>
        <dbReference type="Proteomes" id="UP000286415"/>
    </source>
</evidence>
<feature type="compositionally biased region" description="Polar residues" evidence="1">
    <location>
        <begin position="541"/>
        <end position="565"/>
    </location>
</feature>